<accession>A0A4V4HB17</accession>
<protein>
    <submittedName>
        <fullName evidence="1">Uncharacterized protein</fullName>
    </submittedName>
</protein>
<gene>
    <name evidence="1" type="ORF">K435DRAFT_877543</name>
</gene>
<sequence>MKAQIQRSIQGSGYPEAQDANVHLKYVKFVEDHKAWPWFKDNVVSKLIEKRNEEDPELVVGKLTRATIEPWAYQGNAASSYVHTAPPGKICVDEWLAKSAK</sequence>
<evidence type="ECO:0000313" key="1">
    <source>
        <dbReference type="EMBL" id="THU77665.1"/>
    </source>
</evidence>
<reference evidence="1 2" key="1">
    <citation type="journal article" date="2019" name="Nat. Ecol. Evol.">
        <title>Megaphylogeny resolves global patterns of mushroom evolution.</title>
        <authorList>
            <person name="Varga T."/>
            <person name="Krizsan K."/>
            <person name="Foldi C."/>
            <person name="Dima B."/>
            <person name="Sanchez-Garcia M."/>
            <person name="Sanchez-Ramirez S."/>
            <person name="Szollosi G.J."/>
            <person name="Szarkandi J.G."/>
            <person name="Papp V."/>
            <person name="Albert L."/>
            <person name="Andreopoulos W."/>
            <person name="Angelini C."/>
            <person name="Antonin V."/>
            <person name="Barry K.W."/>
            <person name="Bougher N.L."/>
            <person name="Buchanan P."/>
            <person name="Buyck B."/>
            <person name="Bense V."/>
            <person name="Catcheside P."/>
            <person name="Chovatia M."/>
            <person name="Cooper J."/>
            <person name="Damon W."/>
            <person name="Desjardin D."/>
            <person name="Finy P."/>
            <person name="Geml J."/>
            <person name="Haridas S."/>
            <person name="Hughes K."/>
            <person name="Justo A."/>
            <person name="Karasinski D."/>
            <person name="Kautmanova I."/>
            <person name="Kiss B."/>
            <person name="Kocsube S."/>
            <person name="Kotiranta H."/>
            <person name="LaButti K.M."/>
            <person name="Lechner B.E."/>
            <person name="Liimatainen K."/>
            <person name="Lipzen A."/>
            <person name="Lukacs Z."/>
            <person name="Mihaltcheva S."/>
            <person name="Morgado L.N."/>
            <person name="Niskanen T."/>
            <person name="Noordeloos M.E."/>
            <person name="Ohm R.A."/>
            <person name="Ortiz-Santana B."/>
            <person name="Ovrebo C."/>
            <person name="Racz N."/>
            <person name="Riley R."/>
            <person name="Savchenko A."/>
            <person name="Shiryaev A."/>
            <person name="Soop K."/>
            <person name="Spirin V."/>
            <person name="Szebenyi C."/>
            <person name="Tomsovsky M."/>
            <person name="Tulloss R.E."/>
            <person name="Uehling J."/>
            <person name="Grigoriev I.V."/>
            <person name="Vagvolgyi C."/>
            <person name="Papp T."/>
            <person name="Martin F.M."/>
            <person name="Miettinen O."/>
            <person name="Hibbett D.S."/>
            <person name="Nagy L.G."/>
        </authorList>
    </citation>
    <scope>NUCLEOTIDE SEQUENCE [LARGE SCALE GENOMIC DNA]</scope>
    <source>
        <strain evidence="1 2">CBS 962.96</strain>
    </source>
</reference>
<name>A0A4V4HB17_DENBC</name>
<dbReference type="Proteomes" id="UP000297245">
    <property type="component" value="Unassembled WGS sequence"/>
</dbReference>
<evidence type="ECO:0000313" key="2">
    <source>
        <dbReference type="Proteomes" id="UP000297245"/>
    </source>
</evidence>
<dbReference type="AlphaFoldDB" id="A0A4V4HB17"/>
<keyword evidence="2" id="KW-1185">Reference proteome</keyword>
<proteinExistence type="predicted"/>
<organism evidence="1 2">
    <name type="scientific">Dendrothele bispora (strain CBS 962.96)</name>
    <dbReference type="NCBI Taxonomy" id="1314807"/>
    <lineage>
        <taxon>Eukaryota</taxon>
        <taxon>Fungi</taxon>
        <taxon>Dikarya</taxon>
        <taxon>Basidiomycota</taxon>
        <taxon>Agaricomycotina</taxon>
        <taxon>Agaricomycetes</taxon>
        <taxon>Agaricomycetidae</taxon>
        <taxon>Agaricales</taxon>
        <taxon>Agaricales incertae sedis</taxon>
        <taxon>Dendrothele</taxon>
    </lineage>
</organism>
<dbReference type="EMBL" id="ML180368">
    <property type="protein sequence ID" value="THU77665.1"/>
    <property type="molecule type" value="Genomic_DNA"/>
</dbReference>